<accession>A0A4U7B8L2</accession>
<gene>
    <name evidence="4" type="ORF">C1H76_1946</name>
</gene>
<evidence type="ECO:0000313" key="4">
    <source>
        <dbReference type="EMBL" id="TKX25800.1"/>
    </source>
</evidence>
<evidence type="ECO:0000256" key="2">
    <source>
        <dbReference type="SAM" id="MobiDB-lite"/>
    </source>
</evidence>
<dbReference type="PANTHER" id="PTHR31011">
    <property type="entry name" value="PROTEIN STB2-RELATED"/>
    <property type="match status" value="1"/>
</dbReference>
<feature type="compositionally biased region" description="Polar residues" evidence="2">
    <location>
        <begin position="673"/>
        <end position="682"/>
    </location>
</feature>
<feature type="domain" description="STB6-like N-terminal" evidence="3">
    <location>
        <begin position="50"/>
        <end position="189"/>
    </location>
</feature>
<dbReference type="InterPro" id="IPR038919">
    <property type="entry name" value="STB2/STB2"/>
</dbReference>
<comment type="caution">
    <text evidence="4">The sequence shown here is derived from an EMBL/GenBank/DDBJ whole genome shotgun (WGS) entry which is preliminary data.</text>
</comment>
<evidence type="ECO:0000313" key="5">
    <source>
        <dbReference type="Proteomes" id="UP000308133"/>
    </source>
</evidence>
<proteinExistence type="predicted"/>
<keyword evidence="1" id="KW-0175">Coiled coil</keyword>
<dbReference type="Pfam" id="PF25995">
    <property type="entry name" value="STB6_N"/>
    <property type="match status" value="1"/>
</dbReference>
<dbReference type="InterPro" id="IPR059025">
    <property type="entry name" value="STB6_N"/>
</dbReference>
<dbReference type="EMBL" id="PTQR01000024">
    <property type="protein sequence ID" value="TKX25800.1"/>
    <property type="molecule type" value="Genomic_DNA"/>
</dbReference>
<organism evidence="4 5">
    <name type="scientific">Elsinoe australis</name>
    <dbReference type="NCBI Taxonomy" id="40998"/>
    <lineage>
        <taxon>Eukaryota</taxon>
        <taxon>Fungi</taxon>
        <taxon>Dikarya</taxon>
        <taxon>Ascomycota</taxon>
        <taxon>Pezizomycotina</taxon>
        <taxon>Dothideomycetes</taxon>
        <taxon>Dothideomycetidae</taxon>
        <taxon>Myriangiales</taxon>
        <taxon>Elsinoaceae</taxon>
        <taxon>Elsinoe</taxon>
    </lineage>
</organism>
<dbReference type="PANTHER" id="PTHR31011:SF2">
    <property type="entry name" value="PROTEIN STB2-RELATED"/>
    <property type="match status" value="1"/>
</dbReference>
<feature type="region of interest" description="Disordered" evidence="2">
    <location>
        <begin position="1"/>
        <end position="33"/>
    </location>
</feature>
<dbReference type="Proteomes" id="UP000308133">
    <property type="component" value="Unassembled WGS sequence"/>
</dbReference>
<feature type="compositionally biased region" description="Basic and acidic residues" evidence="2">
    <location>
        <begin position="489"/>
        <end position="505"/>
    </location>
</feature>
<feature type="region of interest" description="Disordered" evidence="2">
    <location>
        <begin position="661"/>
        <end position="691"/>
    </location>
</feature>
<evidence type="ECO:0000259" key="3">
    <source>
        <dbReference type="Pfam" id="PF25995"/>
    </source>
</evidence>
<feature type="region of interest" description="Disordered" evidence="2">
    <location>
        <begin position="517"/>
        <end position="605"/>
    </location>
</feature>
<feature type="coiled-coil region" evidence="1">
    <location>
        <begin position="807"/>
        <end position="855"/>
    </location>
</feature>
<name>A0A4U7B8L2_9PEZI</name>
<evidence type="ECO:0000256" key="1">
    <source>
        <dbReference type="SAM" id="Coils"/>
    </source>
</evidence>
<feature type="compositionally biased region" description="Basic and acidic residues" evidence="2">
    <location>
        <begin position="537"/>
        <end position="547"/>
    </location>
</feature>
<sequence>MSADRKSRSWSRTRSIDSDTEKSGKRRSKDLRRSIDYGRSSRHSLDVNYQRFVLTDPIAFRYLEDDSSVTVLDNRRELSGYQSYIVEQWATSRTHPTFTITTYTGDNSDRIIASVLGIPRDESTWSQRLKVYFKALNHFHARRRDTADGILMVTSLPGFPSSLTVIQVPEGDVSKHYADFFVNEDLKRLGCSGRVGLTLAYPNGATVAKYYQLYRTHERISLYSSVIELVRICQMSLHMFDLLDNDFLDGLLCDVTEKAIVQWWSKFGSEVYSTEPHDGILGPSSVAGLIGLYVGARNRLHALGAPVPKDAFDLEQMKRGVSNFQKSYRLPKSRRLDVTTLFKLHALTEKAANTEGWRLPRAVKTTVAELSGRGEEMVQEGTGRKAKAGIADIETMDIETFEQLVSGERCRWLWQGKALKRTNTATLGEASLEGLVATTKNLPAEETKRKTNRLSDGAAVNSTDEAPPDSRANRASMEEPRSLPRQHTHREAAARKVHGVFDDGRTSIDRLRGAVNIHKRPLEPEHQPTNPPLVPRSDPKQSREPGKRPPPVRSYTSPVSSPSRSLTSPHGPTSSRRSDVSPVRTPLDRPMTSIDERRGSFTMEASRSLNDALKSPEHRKTSDEDDIPQVIKHIDESVPNSPDYHGVNLDEALPVPETVEEDVPPSLRRTHSESMLPSSQQSHSEEKARATQRQLSFSIAEGSMFSSNETAAPELTASDDHEVQYLQQRFYAQHLKVLRASIAHLAQNEATWTTTQIDALGSQLRQAGEDQEKLREYYDGPAQAAQNLRDMATAVLRDEQDMLGEGKRELETLAAKLDYEIANLRGKIEDVELGVDDFERAVLGAEQRVDEVEREVEGKAGWGCIVS</sequence>
<reference evidence="4 5" key="1">
    <citation type="submission" date="2018-02" db="EMBL/GenBank/DDBJ databases">
        <title>Draft genome sequences of Elsinoe sp., causing black scab on jojoba.</title>
        <authorList>
            <person name="Stodart B."/>
            <person name="Jeffress S."/>
            <person name="Ash G."/>
            <person name="Arun Chinnappa K."/>
        </authorList>
    </citation>
    <scope>NUCLEOTIDE SEQUENCE [LARGE SCALE GENOMIC DNA]</scope>
    <source>
        <strain evidence="4 5">Hillstone_2</strain>
    </source>
</reference>
<dbReference type="AlphaFoldDB" id="A0A4U7B8L2"/>
<feature type="compositionally biased region" description="Basic and acidic residues" evidence="2">
    <location>
        <begin position="14"/>
        <end position="23"/>
    </location>
</feature>
<feature type="compositionally biased region" description="Low complexity" evidence="2">
    <location>
        <begin position="553"/>
        <end position="569"/>
    </location>
</feature>
<protein>
    <recommendedName>
        <fullName evidence="3">STB6-like N-terminal domain-containing protein</fullName>
    </recommendedName>
</protein>
<feature type="region of interest" description="Disordered" evidence="2">
    <location>
        <begin position="443"/>
        <end position="505"/>
    </location>
</feature>
<dbReference type="GO" id="GO:0070822">
    <property type="term" value="C:Sin3-type complex"/>
    <property type="evidence" value="ECO:0007669"/>
    <property type="project" value="TreeGrafter"/>
</dbReference>